<protein>
    <submittedName>
        <fullName evidence="2">F-box-like domain superfamily</fullName>
    </submittedName>
</protein>
<dbReference type="InterPro" id="IPR013187">
    <property type="entry name" value="F-box-assoc_dom_typ3"/>
</dbReference>
<sequence length="408" mass="47091">MNREKTLDSIPIDLFLEIFSRLPTYSVGRSRCVSKQWASILGRQDFTELFLTRSSTRPFLLFALQPYHGGEWLLYSLLQPQNPYEKSIEVTADFHTKFPRSPYDCIYSSGLLCFPAVWISKNKGDDAAPVICNPSTGHYAILPKLRMDKKTRSFLGFDPIEKQFKVLFMMGIVGSERVNLILTLGTGKMRWRNIQCPFTLNPFRLCEGICINGVLYYLAKHIDERNQKCYVIVCFDVRSEKSKFLDSVCLFDQLINYKGKLGGFYLNYASSDGFPLKLTMWVLEDVEKQEWSKYVYTVWDESKTLKVDHKLSVVGMTARGDIVLAEKDTSNLLYVFYFNPERNTLQSIKIRGFEYHGKVSVFLDHVEDLNVNDTKILKSSVYAHLQQDRCTFESSNKFDALCLSDDDD</sequence>
<dbReference type="AlphaFoldDB" id="A0A8T2CKH5"/>
<name>A0A8T2CKH5_ARASU</name>
<dbReference type="InterPro" id="IPR001810">
    <property type="entry name" value="F-box_dom"/>
</dbReference>
<dbReference type="OrthoDB" id="1027375at2759"/>
<organism evidence="2 3">
    <name type="scientific">Arabidopsis suecica</name>
    <name type="common">Swedish thale-cress</name>
    <name type="synonym">Cardaminopsis suecica</name>
    <dbReference type="NCBI Taxonomy" id="45249"/>
    <lineage>
        <taxon>Eukaryota</taxon>
        <taxon>Viridiplantae</taxon>
        <taxon>Streptophyta</taxon>
        <taxon>Embryophyta</taxon>
        <taxon>Tracheophyta</taxon>
        <taxon>Spermatophyta</taxon>
        <taxon>Magnoliopsida</taxon>
        <taxon>eudicotyledons</taxon>
        <taxon>Gunneridae</taxon>
        <taxon>Pentapetalae</taxon>
        <taxon>rosids</taxon>
        <taxon>malvids</taxon>
        <taxon>Brassicales</taxon>
        <taxon>Brassicaceae</taxon>
        <taxon>Camelineae</taxon>
        <taxon>Arabidopsis</taxon>
    </lineage>
</organism>
<dbReference type="PANTHER" id="PTHR31111">
    <property type="entry name" value="BNAA05G37150D PROTEIN-RELATED"/>
    <property type="match status" value="1"/>
</dbReference>
<dbReference type="PROSITE" id="PS50181">
    <property type="entry name" value="FBOX"/>
    <property type="match status" value="1"/>
</dbReference>
<gene>
    <name evidence="2" type="ORF">ISN44_As06g030540</name>
</gene>
<dbReference type="SMART" id="SM00256">
    <property type="entry name" value="FBOX"/>
    <property type="match status" value="1"/>
</dbReference>
<dbReference type="Pfam" id="PF00646">
    <property type="entry name" value="F-box"/>
    <property type="match status" value="1"/>
</dbReference>
<dbReference type="PANTHER" id="PTHR31111:SF125">
    <property type="entry name" value="F-BOX PROTEIN CPR30-LIKE"/>
    <property type="match status" value="1"/>
</dbReference>
<dbReference type="NCBIfam" id="TIGR01640">
    <property type="entry name" value="F_box_assoc_1"/>
    <property type="match status" value="1"/>
</dbReference>
<evidence type="ECO:0000259" key="1">
    <source>
        <dbReference type="PROSITE" id="PS50181"/>
    </source>
</evidence>
<keyword evidence="3" id="KW-1185">Reference proteome</keyword>
<feature type="domain" description="F-box" evidence="1">
    <location>
        <begin position="4"/>
        <end position="53"/>
    </location>
</feature>
<dbReference type="InterPro" id="IPR017451">
    <property type="entry name" value="F-box-assoc_interact_dom"/>
</dbReference>
<accession>A0A8T2CKH5</accession>
<evidence type="ECO:0000313" key="3">
    <source>
        <dbReference type="Proteomes" id="UP000694251"/>
    </source>
</evidence>
<dbReference type="Pfam" id="PF08268">
    <property type="entry name" value="FBA_3"/>
    <property type="match status" value="1"/>
</dbReference>
<proteinExistence type="predicted"/>
<comment type="caution">
    <text evidence="2">The sequence shown here is derived from an EMBL/GenBank/DDBJ whole genome shotgun (WGS) entry which is preliminary data.</text>
</comment>
<reference evidence="2 3" key="1">
    <citation type="submission" date="2020-12" db="EMBL/GenBank/DDBJ databases">
        <title>Concerted genomic and epigenomic changes stabilize Arabidopsis allopolyploids.</title>
        <authorList>
            <person name="Chen Z."/>
        </authorList>
    </citation>
    <scope>NUCLEOTIDE SEQUENCE [LARGE SCALE GENOMIC DNA]</scope>
    <source>
        <strain evidence="2">As9502</strain>
        <tissue evidence="2">Leaf</tissue>
    </source>
</reference>
<dbReference type="Proteomes" id="UP000694251">
    <property type="component" value="Chromosome 6"/>
</dbReference>
<dbReference type="EMBL" id="JAEFBJ010000006">
    <property type="protein sequence ID" value="KAG7598836.1"/>
    <property type="molecule type" value="Genomic_DNA"/>
</dbReference>
<evidence type="ECO:0000313" key="2">
    <source>
        <dbReference type="EMBL" id="KAG7598836.1"/>
    </source>
</evidence>